<dbReference type="InterPro" id="IPR007111">
    <property type="entry name" value="NACHT_NTPase"/>
</dbReference>
<evidence type="ECO:0008006" key="9">
    <source>
        <dbReference type="Google" id="ProtNLM"/>
    </source>
</evidence>
<dbReference type="Pfam" id="PF00096">
    <property type="entry name" value="zf-C2H2"/>
    <property type="match status" value="2"/>
</dbReference>
<feature type="domain" description="C2H2-type" evidence="5">
    <location>
        <begin position="1446"/>
        <end position="1473"/>
    </location>
</feature>
<evidence type="ECO:0000313" key="7">
    <source>
        <dbReference type="EMBL" id="KAF1923235.1"/>
    </source>
</evidence>
<dbReference type="PROSITE" id="PS50157">
    <property type="entry name" value="ZINC_FINGER_C2H2_2"/>
    <property type="match status" value="2"/>
</dbReference>
<dbReference type="GO" id="GO:0004672">
    <property type="term" value="F:protein kinase activity"/>
    <property type="evidence" value="ECO:0007669"/>
    <property type="project" value="InterPro"/>
</dbReference>
<dbReference type="Gene3D" id="1.10.510.10">
    <property type="entry name" value="Transferase(Phosphotransferase) domain 1"/>
    <property type="match status" value="1"/>
</dbReference>
<dbReference type="InterPro" id="IPR054471">
    <property type="entry name" value="GPIID_WHD"/>
</dbReference>
<proteinExistence type="predicted"/>
<reference evidence="7" key="1">
    <citation type="journal article" date="2020" name="Stud. Mycol.">
        <title>101 Dothideomycetes genomes: a test case for predicting lifestyles and emergence of pathogens.</title>
        <authorList>
            <person name="Haridas S."/>
            <person name="Albert R."/>
            <person name="Binder M."/>
            <person name="Bloem J."/>
            <person name="Labutti K."/>
            <person name="Salamov A."/>
            <person name="Andreopoulos B."/>
            <person name="Baker S."/>
            <person name="Barry K."/>
            <person name="Bills G."/>
            <person name="Bluhm B."/>
            <person name="Cannon C."/>
            <person name="Castanera R."/>
            <person name="Culley D."/>
            <person name="Daum C."/>
            <person name="Ezra D."/>
            <person name="Gonzalez J."/>
            <person name="Henrissat B."/>
            <person name="Kuo A."/>
            <person name="Liang C."/>
            <person name="Lipzen A."/>
            <person name="Lutzoni F."/>
            <person name="Magnuson J."/>
            <person name="Mondo S."/>
            <person name="Nolan M."/>
            <person name="Ohm R."/>
            <person name="Pangilinan J."/>
            <person name="Park H.-J."/>
            <person name="Ramirez L."/>
            <person name="Alfaro M."/>
            <person name="Sun H."/>
            <person name="Tritt A."/>
            <person name="Yoshinaga Y."/>
            <person name="Zwiers L.-H."/>
            <person name="Turgeon B."/>
            <person name="Goodwin S."/>
            <person name="Spatafora J."/>
            <person name="Crous P."/>
            <person name="Grigoriev I."/>
        </authorList>
    </citation>
    <scope>NUCLEOTIDE SEQUENCE</scope>
    <source>
        <strain evidence="7">CBS 183.55</strain>
    </source>
</reference>
<dbReference type="RefSeq" id="XP_033443488.1">
    <property type="nucleotide sequence ID" value="XM_033594279.1"/>
</dbReference>
<evidence type="ECO:0000256" key="1">
    <source>
        <dbReference type="ARBA" id="ARBA00022737"/>
    </source>
</evidence>
<gene>
    <name evidence="7" type="ORF">M421DRAFT_426056</name>
</gene>
<dbReference type="SMART" id="SM00220">
    <property type="entry name" value="S_TKc"/>
    <property type="match status" value="1"/>
</dbReference>
<evidence type="ECO:0000259" key="5">
    <source>
        <dbReference type="PROSITE" id="PS50157"/>
    </source>
</evidence>
<dbReference type="Pfam" id="PF22939">
    <property type="entry name" value="WHD_GPIID"/>
    <property type="match status" value="1"/>
</dbReference>
<dbReference type="OrthoDB" id="21416at2759"/>
<dbReference type="GO" id="GO:0005524">
    <property type="term" value="F:ATP binding"/>
    <property type="evidence" value="ECO:0007669"/>
    <property type="project" value="InterPro"/>
</dbReference>
<feature type="region of interest" description="Disordered" evidence="3">
    <location>
        <begin position="1531"/>
        <end position="1553"/>
    </location>
</feature>
<feature type="domain" description="C2H2-type" evidence="5">
    <location>
        <begin position="1474"/>
        <end position="1501"/>
    </location>
</feature>
<keyword evidence="2" id="KW-0863">Zinc-finger</keyword>
<protein>
    <recommendedName>
        <fullName evidence="9">Protein kinase domain-containing protein</fullName>
    </recommendedName>
</protein>
<dbReference type="InterPro" id="IPR036236">
    <property type="entry name" value="Znf_C2H2_sf"/>
</dbReference>
<dbReference type="PROSITE" id="PS00028">
    <property type="entry name" value="ZINC_FINGER_C2H2_1"/>
    <property type="match status" value="2"/>
</dbReference>
<name>A0A6A5R556_9PLEO</name>
<dbReference type="PROSITE" id="PS50837">
    <property type="entry name" value="NACHT"/>
    <property type="match status" value="1"/>
</dbReference>
<evidence type="ECO:0000256" key="2">
    <source>
        <dbReference type="PROSITE-ProRule" id="PRU00042"/>
    </source>
</evidence>
<dbReference type="GeneID" id="54351947"/>
<keyword evidence="1" id="KW-0677">Repeat</keyword>
<dbReference type="InterPro" id="IPR056884">
    <property type="entry name" value="NPHP3-like_N"/>
</dbReference>
<dbReference type="SMART" id="SM00355">
    <property type="entry name" value="ZnF_C2H2"/>
    <property type="match status" value="4"/>
</dbReference>
<dbReference type="Proteomes" id="UP000800082">
    <property type="component" value="Unassembled WGS sequence"/>
</dbReference>
<dbReference type="Gene3D" id="3.40.50.300">
    <property type="entry name" value="P-loop containing nucleotide triphosphate hydrolases"/>
    <property type="match status" value="1"/>
</dbReference>
<dbReference type="SUPFAM" id="SSF56112">
    <property type="entry name" value="Protein kinase-like (PK-like)"/>
    <property type="match status" value="1"/>
</dbReference>
<dbReference type="Gene3D" id="3.30.160.60">
    <property type="entry name" value="Classic Zinc Finger"/>
    <property type="match status" value="2"/>
</dbReference>
<dbReference type="InterPro" id="IPR013087">
    <property type="entry name" value="Znf_C2H2_type"/>
</dbReference>
<dbReference type="SUPFAM" id="SSF57667">
    <property type="entry name" value="beta-beta-alpha zinc fingers"/>
    <property type="match status" value="1"/>
</dbReference>
<dbReference type="Pfam" id="PF00069">
    <property type="entry name" value="Pkinase"/>
    <property type="match status" value="1"/>
</dbReference>
<evidence type="ECO:0000259" key="4">
    <source>
        <dbReference type="PROSITE" id="PS50011"/>
    </source>
</evidence>
<feature type="domain" description="NACHT" evidence="6">
    <location>
        <begin position="804"/>
        <end position="913"/>
    </location>
</feature>
<evidence type="ECO:0000313" key="8">
    <source>
        <dbReference type="Proteomes" id="UP000800082"/>
    </source>
</evidence>
<dbReference type="GO" id="GO:0008270">
    <property type="term" value="F:zinc ion binding"/>
    <property type="evidence" value="ECO:0007669"/>
    <property type="project" value="UniProtKB-KW"/>
</dbReference>
<feature type="domain" description="Protein kinase" evidence="4">
    <location>
        <begin position="181"/>
        <end position="501"/>
    </location>
</feature>
<evidence type="ECO:0000256" key="3">
    <source>
        <dbReference type="SAM" id="MobiDB-lite"/>
    </source>
</evidence>
<dbReference type="CDD" id="cd00180">
    <property type="entry name" value="PKc"/>
    <property type="match status" value="1"/>
</dbReference>
<organism evidence="7 8">
    <name type="scientific">Didymella exigua CBS 183.55</name>
    <dbReference type="NCBI Taxonomy" id="1150837"/>
    <lineage>
        <taxon>Eukaryota</taxon>
        <taxon>Fungi</taxon>
        <taxon>Dikarya</taxon>
        <taxon>Ascomycota</taxon>
        <taxon>Pezizomycotina</taxon>
        <taxon>Dothideomycetes</taxon>
        <taxon>Pleosporomycetidae</taxon>
        <taxon>Pleosporales</taxon>
        <taxon>Pleosporineae</taxon>
        <taxon>Didymellaceae</taxon>
        <taxon>Didymella</taxon>
    </lineage>
</organism>
<sequence length="1553" mass="178172">MTDIMDGDPPCMVAHDYLEQNAVQPIRECYPSGSVSLYVPARKIRELFEAKPLGLTVESLFLCPCRRCTRDGGSVEKRSNCFNERRRPQELKGEYALIYALLIYVLRPGLIQVFQKYEIKLEGTKYLSDVDFDNLRRREKIGDLGVVQRKILDGQYSFLVRTLRPASDIVFIPAKELLPIKEDAELKGEGTFAEVRCFEFQDDDYRSRDFGPHIQRFARKIFRHGMVKDSAKEWYNLQRLSKEEDHPHLMAALGAYWHGSHFFILQEEADRSLHDYLKGPGDIFDSPELWTQMQGVAEGLNTLHKLYKGTTIAYHQDLKPANILIVKGTMKIADFGLLELKPATLPAETDPTGIPNEHNTGYYAAPRQGKYTRECDVWSLACIMSEIATCDIQGRDGVSHYKKARMADGPSGKDTPRFFSGRKVKNAVLHMHTQLYEFVQSPSPILEDPTRQLQKKFYNEKFFDLLNKMFRWGRASADLLEVPDGDIRLDAAHVVETLESLRKESYPATDLDNRIDNLSLGQCLQEAHVLGSRMEMYLAEFEESLTWRNRTTFCATTVTDLKQYIVNLQHIQHRERRQQGLGRLGLFLERFQEFGGLITNLPNVEQVMASIWGPVRFLLEATDGNTNAFNEILDVYEQIGRAQPDVFMYRELFTTQPDLIRILTATYADILAVNLPLIIYFRQHLWKELFATTWKPLRSKIAGIISRMLSRLQLVRDRANSDQFDLFVIASTLEEQTSAAEMRSKSMDCRQTVYAWLRPTDMENDQEYLRRMRVEYPGTCTWLLEDETFQEWFIQQPDMAVPPKFLWLNGKPGAGKTVLASLVVEEARKLDSSPTILFFYFKQEDSDRNNFISMARTLLAQILEQNPHTLEYFYSKCYSGGTLLPSRALVEELLGFTLRNCESAYIVLDGLDECCTRKERGDIASWFRKLLENGPPEIRGRLHCLFVSQHDSARKDYRDIPNITADADNNEEDIEAFCEVQARKLIEKLGTTEEYAHEIARRVSAAAEGVFLFAHLVWINLCGQSSPYRLECEMETFDTDLDKLEKVYARIMQTIVNKPVTAERDEALMLLGWLVCAKRPLKLHEVQTMRSIDFDTRTVEFERRKFRVDPKDLCESLVDVRGDGSIELVHMTARTYLAKSHFLDVIDTGLEMATLCIDYLNLPSFQSPSKEQVLTGEYGFMEYAISYWLRHLEAGMNSALPEHNSICQNLTESLEVLVEQYWNESTAISVSTLRSIPNRTKDLLQHFSHCRSSHQICLALISTDKGLKDFSDVRPEKSALDFASVVKAVRGCVEAYVLEDPDSEASEALKERYGRNLFKCPKFSCNYFTDGFSTQEQREKHVELHERPARCTDEHCIGSQIGFATPEQLGRHRRENHPDFTVRRYDFPTDEEINDSIREVSPEPDTVDEDELPNVPDPAVIPTPDQTEPQPTQPRGTKRQKVKQDYKCAHCDKTFQKKFNWKSHLRTHGDDEKSPCSGCDATFARRSDLVRHMKLHDPANTVTCGGALPNGGRWGCGTNFARLDILRSHHKSKKGRQCIAERDGEEQPTASGT</sequence>
<feature type="compositionally biased region" description="Low complexity" evidence="3">
    <location>
        <begin position="1422"/>
        <end position="1434"/>
    </location>
</feature>
<dbReference type="SUPFAM" id="SSF52540">
    <property type="entry name" value="P-loop containing nucleoside triphosphate hydrolases"/>
    <property type="match status" value="1"/>
</dbReference>
<dbReference type="Pfam" id="PF24883">
    <property type="entry name" value="NPHP3_N"/>
    <property type="match status" value="1"/>
</dbReference>
<keyword evidence="8" id="KW-1185">Reference proteome</keyword>
<dbReference type="InterPro" id="IPR027417">
    <property type="entry name" value="P-loop_NTPase"/>
</dbReference>
<feature type="region of interest" description="Disordered" evidence="3">
    <location>
        <begin position="1391"/>
        <end position="1441"/>
    </location>
</feature>
<keyword evidence="2" id="KW-0479">Metal-binding</keyword>
<keyword evidence="2" id="KW-0862">Zinc</keyword>
<dbReference type="PANTHER" id="PTHR10039">
    <property type="entry name" value="AMELOGENIN"/>
    <property type="match status" value="1"/>
</dbReference>
<dbReference type="InterPro" id="IPR000719">
    <property type="entry name" value="Prot_kinase_dom"/>
</dbReference>
<dbReference type="InterPro" id="IPR011009">
    <property type="entry name" value="Kinase-like_dom_sf"/>
</dbReference>
<dbReference type="PROSITE" id="PS50011">
    <property type="entry name" value="PROTEIN_KINASE_DOM"/>
    <property type="match status" value="1"/>
</dbReference>
<dbReference type="EMBL" id="ML979008">
    <property type="protein sequence ID" value="KAF1923235.1"/>
    <property type="molecule type" value="Genomic_DNA"/>
</dbReference>
<evidence type="ECO:0000259" key="6">
    <source>
        <dbReference type="PROSITE" id="PS50837"/>
    </source>
</evidence>
<dbReference type="PANTHER" id="PTHR10039:SF14">
    <property type="entry name" value="NACHT DOMAIN-CONTAINING PROTEIN"/>
    <property type="match status" value="1"/>
</dbReference>
<accession>A0A6A5R556</accession>